<feature type="transmembrane region" description="Helical" evidence="1">
    <location>
        <begin position="21"/>
        <end position="39"/>
    </location>
</feature>
<evidence type="ECO:0000313" key="2">
    <source>
        <dbReference type="EMBL" id="CAB4180507.1"/>
    </source>
</evidence>
<keyword evidence="1" id="KW-1133">Transmembrane helix</keyword>
<sequence length="41" mass="4691">MRFYNVDEITKQANKYRMIGVLLSALLFTSMVLNATLLAHC</sequence>
<keyword evidence="1" id="KW-0472">Membrane</keyword>
<accession>A0A6J5QDR2</accession>
<organism evidence="2">
    <name type="scientific">uncultured Caudovirales phage</name>
    <dbReference type="NCBI Taxonomy" id="2100421"/>
    <lineage>
        <taxon>Viruses</taxon>
        <taxon>Duplodnaviria</taxon>
        <taxon>Heunggongvirae</taxon>
        <taxon>Uroviricota</taxon>
        <taxon>Caudoviricetes</taxon>
        <taxon>Peduoviridae</taxon>
        <taxon>Maltschvirus</taxon>
        <taxon>Maltschvirus maltsch</taxon>
    </lineage>
</organism>
<evidence type="ECO:0000256" key="1">
    <source>
        <dbReference type="SAM" id="Phobius"/>
    </source>
</evidence>
<gene>
    <name evidence="2" type="ORF">UFOVP1043_46</name>
</gene>
<keyword evidence="1" id="KW-0812">Transmembrane</keyword>
<proteinExistence type="predicted"/>
<reference evidence="2" key="1">
    <citation type="submission" date="2020-05" db="EMBL/GenBank/DDBJ databases">
        <authorList>
            <person name="Chiriac C."/>
            <person name="Salcher M."/>
            <person name="Ghai R."/>
            <person name="Kavagutti S V."/>
        </authorList>
    </citation>
    <scope>NUCLEOTIDE SEQUENCE</scope>
</reference>
<protein>
    <submittedName>
        <fullName evidence="2">Uncharacterized protein</fullName>
    </submittedName>
</protein>
<dbReference type="EMBL" id="LR797001">
    <property type="protein sequence ID" value="CAB4180507.1"/>
    <property type="molecule type" value="Genomic_DNA"/>
</dbReference>
<name>A0A6J5QDR2_9CAUD</name>